<comment type="caution">
    <text evidence="1">The sequence shown here is derived from an EMBL/GenBank/DDBJ whole genome shotgun (WGS) entry which is preliminary data.</text>
</comment>
<reference evidence="1 2" key="1">
    <citation type="journal article" date="2021" name="Sci. Rep.">
        <title>Chromosome anchoring in Senegalese sole (Solea senegalensis) reveals sex-associated markers and genome rearrangements in flatfish.</title>
        <authorList>
            <person name="Guerrero-Cozar I."/>
            <person name="Gomez-Garrido J."/>
            <person name="Berbel C."/>
            <person name="Martinez-Blanch J.F."/>
            <person name="Alioto T."/>
            <person name="Claros M.G."/>
            <person name="Gagnaire P.A."/>
            <person name="Manchado M."/>
        </authorList>
    </citation>
    <scope>NUCLEOTIDE SEQUENCE [LARGE SCALE GENOMIC DNA]</scope>
    <source>
        <strain evidence="1">Sse05_10M</strain>
    </source>
</reference>
<evidence type="ECO:0000313" key="1">
    <source>
        <dbReference type="EMBL" id="KAG7523066.1"/>
    </source>
</evidence>
<keyword evidence="2" id="KW-1185">Reference proteome</keyword>
<protein>
    <recommendedName>
        <fullName evidence="3">Secreted protein</fullName>
    </recommendedName>
</protein>
<evidence type="ECO:0008006" key="3">
    <source>
        <dbReference type="Google" id="ProtNLM"/>
    </source>
</evidence>
<gene>
    <name evidence="1" type="ORF">JOB18_038202</name>
</gene>
<dbReference type="AlphaFoldDB" id="A0AAV6T108"/>
<dbReference type="EMBL" id="JAGKHQ010000002">
    <property type="protein sequence ID" value="KAG7523066.1"/>
    <property type="molecule type" value="Genomic_DNA"/>
</dbReference>
<evidence type="ECO:0000313" key="2">
    <source>
        <dbReference type="Proteomes" id="UP000693946"/>
    </source>
</evidence>
<sequence>MRDCRPTHWLLSVCCVLSRRQVQKINGGEFNKLSTFPLPFLDVTIREVSTLCTPLSSEQRPFLIVINKRGNGPRDSEGVFPADDVFSCGPVRSSPNLRLPHQQLLVVIVAAR</sequence>
<dbReference type="Proteomes" id="UP000693946">
    <property type="component" value="Linkage Group LG10"/>
</dbReference>
<organism evidence="1 2">
    <name type="scientific">Solea senegalensis</name>
    <name type="common">Senegalese sole</name>
    <dbReference type="NCBI Taxonomy" id="28829"/>
    <lineage>
        <taxon>Eukaryota</taxon>
        <taxon>Metazoa</taxon>
        <taxon>Chordata</taxon>
        <taxon>Craniata</taxon>
        <taxon>Vertebrata</taxon>
        <taxon>Euteleostomi</taxon>
        <taxon>Actinopterygii</taxon>
        <taxon>Neopterygii</taxon>
        <taxon>Teleostei</taxon>
        <taxon>Neoteleostei</taxon>
        <taxon>Acanthomorphata</taxon>
        <taxon>Carangaria</taxon>
        <taxon>Pleuronectiformes</taxon>
        <taxon>Pleuronectoidei</taxon>
        <taxon>Soleidae</taxon>
        <taxon>Solea</taxon>
    </lineage>
</organism>
<name>A0AAV6T108_SOLSE</name>
<accession>A0AAV6T108</accession>
<proteinExistence type="predicted"/>